<keyword evidence="1" id="KW-0539">Nucleus</keyword>
<keyword evidence="5" id="KW-1185">Reference proteome</keyword>
<dbReference type="GO" id="GO:0006357">
    <property type="term" value="P:regulation of transcription by RNA polymerase II"/>
    <property type="evidence" value="ECO:0007669"/>
    <property type="project" value="TreeGrafter"/>
</dbReference>
<dbReference type="EMBL" id="VUJU01015933">
    <property type="protein sequence ID" value="KAF0691467.1"/>
    <property type="molecule type" value="Genomic_DNA"/>
</dbReference>
<sequence>MAKSKWKNSKDTFRRELQKEPKNRSGAKGDDNFEWKSKWPFFKMMLFCRDVIIPSSTSGNLIDPDNILENDTEANTSCASLAEDTDIEVDVNSEHAEYSETSSATLDNVNLSNNYVIKQKTKKSRKIDESNIDSFLALEQKKIKILENVQKNNNEMTNDPDYHFLISLLPYLKDLNALEKLEVRHNIQSIVIDAHRRKIISAGSVSSTMFTNNLPVENQNYLPPMTLTSQETQNRI</sequence>
<comment type="caution">
    <text evidence="4">The sequence shown here is derived from an EMBL/GenBank/DDBJ whole genome shotgun (WGS) entry which is preliminary data.</text>
</comment>
<comment type="subcellular location">
    <subcellularLocation>
        <location evidence="1">Nucleus</location>
    </subcellularLocation>
</comment>
<gene>
    <name evidence="4" type="ORF">FWK35_00038279</name>
</gene>
<dbReference type="GO" id="GO:0005667">
    <property type="term" value="C:transcription regulator complex"/>
    <property type="evidence" value="ECO:0007669"/>
    <property type="project" value="TreeGrafter"/>
</dbReference>
<feature type="compositionally biased region" description="Basic and acidic residues" evidence="2">
    <location>
        <begin position="8"/>
        <end position="31"/>
    </location>
</feature>
<protein>
    <submittedName>
        <fullName evidence="4">Transcription factor Adf-1-like</fullName>
    </submittedName>
</protein>
<dbReference type="InterPro" id="IPR039353">
    <property type="entry name" value="TF_Adf1"/>
</dbReference>
<dbReference type="GO" id="GO:0005634">
    <property type="term" value="C:nucleus"/>
    <property type="evidence" value="ECO:0007669"/>
    <property type="project" value="UniProtKB-SubCell"/>
</dbReference>
<dbReference type="PANTHER" id="PTHR12243">
    <property type="entry name" value="MADF DOMAIN TRANSCRIPTION FACTOR"/>
    <property type="match status" value="1"/>
</dbReference>
<feature type="region of interest" description="Disordered" evidence="2">
    <location>
        <begin position="1"/>
        <end position="31"/>
    </location>
</feature>
<dbReference type="PROSITE" id="PS51031">
    <property type="entry name" value="BESS"/>
    <property type="match status" value="1"/>
</dbReference>
<proteinExistence type="predicted"/>
<dbReference type="PANTHER" id="PTHR12243:SF69">
    <property type="entry name" value="SI:CH73-59F11.3"/>
    <property type="match status" value="1"/>
</dbReference>
<feature type="domain" description="BESS" evidence="3">
    <location>
        <begin position="158"/>
        <end position="197"/>
    </location>
</feature>
<feature type="non-terminal residue" evidence="4">
    <location>
        <position position="236"/>
    </location>
</feature>
<dbReference type="OrthoDB" id="6629629at2759"/>
<accession>A0A6G0VJR0</accession>
<dbReference type="InterPro" id="IPR004210">
    <property type="entry name" value="BESS_motif"/>
</dbReference>
<evidence type="ECO:0000259" key="3">
    <source>
        <dbReference type="PROSITE" id="PS51031"/>
    </source>
</evidence>
<dbReference type="Pfam" id="PF02944">
    <property type="entry name" value="BESS"/>
    <property type="match status" value="1"/>
</dbReference>
<evidence type="ECO:0000256" key="2">
    <source>
        <dbReference type="SAM" id="MobiDB-lite"/>
    </source>
</evidence>
<dbReference type="AlphaFoldDB" id="A0A6G0VJR0"/>
<evidence type="ECO:0000256" key="1">
    <source>
        <dbReference type="PROSITE-ProRule" id="PRU00371"/>
    </source>
</evidence>
<evidence type="ECO:0000313" key="5">
    <source>
        <dbReference type="Proteomes" id="UP000478052"/>
    </source>
</evidence>
<dbReference type="GO" id="GO:0003677">
    <property type="term" value="F:DNA binding"/>
    <property type="evidence" value="ECO:0007669"/>
    <property type="project" value="InterPro"/>
</dbReference>
<name>A0A6G0VJR0_APHCR</name>
<organism evidence="4 5">
    <name type="scientific">Aphis craccivora</name>
    <name type="common">Cowpea aphid</name>
    <dbReference type="NCBI Taxonomy" id="307492"/>
    <lineage>
        <taxon>Eukaryota</taxon>
        <taxon>Metazoa</taxon>
        <taxon>Ecdysozoa</taxon>
        <taxon>Arthropoda</taxon>
        <taxon>Hexapoda</taxon>
        <taxon>Insecta</taxon>
        <taxon>Pterygota</taxon>
        <taxon>Neoptera</taxon>
        <taxon>Paraneoptera</taxon>
        <taxon>Hemiptera</taxon>
        <taxon>Sternorrhyncha</taxon>
        <taxon>Aphidomorpha</taxon>
        <taxon>Aphidoidea</taxon>
        <taxon>Aphididae</taxon>
        <taxon>Aphidini</taxon>
        <taxon>Aphis</taxon>
        <taxon>Aphis</taxon>
    </lineage>
</organism>
<evidence type="ECO:0000313" key="4">
    <source>
        <dbReference type="EMBL" id="KAF0691467.1"/>
    </source>
</evidence>
<dbReference type="Proteomes" id="UP000478052">
    <property type="component" value="Unassembled WGS sequence"/>
</dbReference>
<reference evidence="4 5" key="1">
    <citation type="submission" date="2019-08" db="EMBL/GenBank/DDBJ databases">
        <title>Whole genome of Aphis craccivora.</title>
        <authorList>
            <person name="Voronova N.V."/>
            <person name="Shulinski R.S."/>
            <person name="Bandarenka Y.V."/>
            <person name="Zhorov D.G."/>
            <person name="Warner D."/>
        </authorList>
    </citation>
    <scope>NUCLEOTIDE SEQUENCE [LARGE SCALE GENOMIC DNA]</scope>
    <source>
        <strain evidence="4">180601</strain>
        <tissue evidence="4">Whole Body</tissue>
    </source>
</reference>